<comment type="caution">
    <text evidence="1">The sequence shown here is derived from an EMBL/GenBank/DDBJ whole genome shotgun (WGS) entry which is preliminary data.</text>
</comment>
<proteinExistence type="predicted"/>
<name>X1VZF9_9ZZZZ</name>
<protein>
    <submittedName>
        <fullName evidence="1">Uncharacterized protein</fullName>
    </submittedName>
</protein>
<evidence type="ECO:0000313" key="1">
    <source>
        <dbReference type="EMBL" id="GAJ18385.1"/>
    </source>
</evidence>
<reference evidence="1" key="1">
    <citation type="journal article" date="2014" name="Front. Microbiol.">
        <title>High frequency of phylogenetically diverse reductive dehalogenase-homologous genes in deep subseafloor sedimentary metagenomes.</title>
        <authorList>
            <person name="Kawai M."/>
            <person name="Futagami T."/>
            <person name="Toyoda A."/>
            <person name="Takaki Y."/>
            <person name="Nishi S."/>
            <person name="Hori S."/>
            <person name="Arai W."/>
            <person name="Tsubouchi T."/>
            <person name="Morono Y."/>
            <person name="Uchiyama I."/>
            <person name="Ito T."/>
            <person name="Fujiyama A."/>
            <person name="Inagaki F."/>
            <person name="Takami H."/>
        </authorList>
    </citation>
    <scope>NUCLEOTIDE SEQUENCE</scope>
    <source>
        <strain evidence="1">Expedition CK06-06</strain>
    </source>
</reference>
<dbReference type="AlphaFoldDB" id="X1VZF9"/>
<feature type="non-terminal residue" evidence="1">
    <location>
        <position position="123"/>
    </location>
</feature>
<dbReference type="EMBL" id="BARW01040496">
    <property type="protein sequence ID" value="GAJ18385.1"/>
    <property type="molecule type" value="Genomic_DNA"/>
</dbReference>
<accession>X1VZF9</accession>
<feature type="non-terminal residue" evidence="1">
    <location>
        <position position="1"/>
    </location>
</feature>
<sequence length="123" mass="12744">LSGDPITDGSITGITGPIIVQSNGDLVANLEGVVNYDGTDYPIKIDMNLDFLGTSTVLVTEIVEEPIVAISVTPTSIDFGTLYPGQSSDPAAITVTNIGTVGAIDVTALLEPETGTVFDYLQL</sequence>
<organism evidence="1">
    <name type="scientific">marine sediment metagenome</name>
    <dbReference type="NCBI Taxonomy" id="412755"/>
    <lineage>
        <taxon>unclassified sequences</taxon>
        <taxon>metagenomes</taxon>
        <taxon>ecological metagenomes</taxon>
    </lineage>
</organism>
<gene>
    <name evidence="1" type="ORF">S12H4_61155</name>
</gene>